<reference evidence="10" key="1">
    <citation type="submission" date="2015-11" db="EMBL/GenBank/DDBJ databases">
        <authorList>
            <person name="Dugat-Bony E."/>
        </authorList>
    </citation>
    <scope>NUCLEOTIDE SEQUENCE [LARGE SCALE GENOMIC DNA]</scope>
    <source>
        <strain evidence="10">Mu292</strain>
    </source>
</reference>
<dbReference type="EMBL" id="FAUH01000009">
    <property type="protein sequence ID" value="CUU66164.1"/>
    <property type="molecule type" value="Genomic_DNA"/>
</dbReference>
<dbReference type="Pfam" id="PF09594">
    <property type="entry name" value="GT87"/>
    <property type="match status" value="1"/>
</dbReference>
<feature type="transmembrane region" description="Helical" evidence="8">
    <location>
        <begin position="360"/>
        <end position="379"/>
    </location>
</feature>
<feature type="transmembrane region" description="Helical" evidence="8">
    <location>
        <begin position="335"/>
        <end position="353"/>
    </location>
</feature>
<keyword evidence="5 8" id="KW-1133">Transmembrane helix</keyword>
<proteinExistence type="inferred from homology"/>
<evidence type="ECO:0000313" key="10">
    <source>
        <dbReference type="Proteomes" id="UP000182498"/>
    </source>
</evidence>
<comment type="subcellular location">
    <subcellularLocation>
        <location evidence="1">Cell membrane</location>
        <topology evidence="1">Multi-pass membrane protein</topology>
    </subcellularLocation>
</comment>
<dbReference type="OrthoDB" id="9774600at2"/>
<evidence type="ECO:0000256" key="6">
    <source>
        <dbReference type="ARBA" id="ARBA00023136"/>
    </source>
</evidence>
<keyword evidence="3" id="KW-0808">Transferase</keyword>
<feature type="transmembrane region" description="Helical" evidence="8">
    <location>
        <begin position="83"/>
        <end position="102"/>
    </location>
</feature>
<evidence type="ECO:0000256" key="8">
    <source>
        <dbReference type="SAM" id="Phobius"/>
    </source>
</evidence>
<evidence type="ECO:0000256" key="3">
    <source>
        <dbReference type="ARBA" id="ARBA00022679"/>
    </source>
</evidence>
<organism evidence="9 10">
    <name type="scientific">Corynebacterium variabile</name>
    <dbReference type="NCBI Taxonomy" id="1727"/>
    <lineage>
        <taxon>Bacteria</taxon>
        <taxon>Bacillati</taxon>
        <taxon>Actinomycetota</taxon>
        <taxon>Actinomycetes</taxon>
        <taxon>Mycobacteriales</taxon>
        <taxon>Corynebacteriaceae</taxon>
        <taxon>Corynebacterium</taxon>
    </lineage>
</organism>
<feature type="transmembrane region" description="Helical" evidence="8">
    <location>
        <begin position="411"/>
        <end position="433"/>
    </location>
</feature>
<dbReference type="RefSeq" id="WP_014008669.1">
    <property type="nucleotide sequence ID" value="NZ_FAUH01000009.1"/>
</dbReference>
<evidence type="ECO:0000313" key="9">
    <source>
        <dbReference type="EMBL" id="CUU66164.1"/>
    </source>
</evidence>
<dbReference type="InterPro" id="IPR018584">
    <property type="entry name" value="GT87"/>
</dbReference>
<evidence type="ECO:0000256" key="5">
    <source>
        <dbReference type="ARBA" id="ARBA00022989"/>
    </source>
</evidence>
<comment type="similarity">
    <text evidence="7">Belongs to the glycosyltransferase 87 family.</text>
</comment>
<keyword evidence="2" id="KW-1003">Cell membrane</keyword>
<evidence type="ECO:0008006" key="11">
    <source>
        <dbReference type="Google" id="ProtNLM"/>
    </source>
</evidence>
<feature type="transmembrane region" description="Helical" evidence="8">
    <location>
        <begin position="311"/>
        <end position="329"/>
    </location>
</feature>
<dbReference type="GO" id="GO:0005886">
    <property type="term" value="C:plasma membrane"/>
    <property type="evidence" value="ECO:0007669"/>
    <property type="project" value="UniProtKB-SubCell"/>
</dbReference>
<gene>
    <name evidence="9" type="ORF">CVAR292_01502</name>
</gene>
<evidence type="ECO:0000256" key="7">
    <source>
        <dbReference type="ARBA" id="ARBA00024033"/>
    </source>
</evidence>
<name>A0A0X2NL12_9CORY</name>
<dbReference type="Proteomes" id="UP000182498">
    <property type="component" value="Unassembled WGS sequence"/>
</dbReference>
<evidence type="ECO:0000256" key="2">
    <source>
        <dbReference type="ARBA" id="ARBA00022475"/>
    </source>
</evidence>
<feature type="transmembrane region" description="Helical" evidence="8">
    <location>
        <begin position="22"/>
        <end position="42"/>
    </location>
</feature>
<keyword evidence="10" id="KW-1185">Reference proteome</keyword>
<keyword evidence="4 8" id="KW-0812">Transmembrane</keyword>
<sequence length="454" mass="48528">MTAPTVSPTTTADAPRTASRPLVRGLFAVVTIVGLVCLVWQLDGVFSHVRENYLLDVGVFVDAGQAILDGNALYGDDFPSRSGFAFIYPPLAAVLFVPLTWMGEETMEMVWTLASLAAAWAVLTMAVHRITVLAGVSTLWRRLAPLTGLAALGFALLIEPLQVHLMYGQINVFLVLLVAADLLGYTPKWLRGAGVGIAAGIKITPAAYALVFLVTRKWGDLARSFVAFLVTAGLGWIFRASDSTFFWTEEFFNGERGGGPGYAANQALTGILTRAGMDGDTAQTLMIPGLLVIAVISGWAVWRLSAAGRPVSVLLTLVLAVSISAPIAVAHHWTGIIVAIVLLAAQLSALVTGRRDGWDWPTLTGTLLLVVANLSFGRLSDEDYQTSANHHYQVFPENGPWSFSDIGIVDFLYGNIQGISGIICLALLCLAAWRARPAEDAGPAEVKEPHTTDA</sequence>
<evidence type="ECO:0000256" key="1">
    <source>
        <dbReference type="ARBA" id="ARBA00004651"/>
    </source>
</evidence>
<feature type="transmembrane region" description="Helical" evidence="8">
    <location>
        <begin position="170"/>
        <end position="187"/>
    </location>
</feature>
<protein>
    <recommendedName>
        <fullName evidence="11">DUF2029 domain-containing protein</fullName>
    </recommendedName>
</protein>
<dbReference type="GO" id="GO:0016758">
    <property type="term" value="F:hexosyltransferase activity"/>
    <property type="evidence" value="ECO:0007669"/>
    <property type="project" value="InterPro"/>
</dbReference>
<feature type="transmembrane region" description="Helical" evidence="8">
    <location>
        <begin position="139"/>
        <end position="158"/>
    </location>
</feature>
<keyword evidence="6 8" id="KW-0472">Membrane</keyword>
<feature type="transmembrane region" description="Helical" evidence="8">
    <location>
        <begin position="193"/>
        <end position="214"/>
    </location>
</feature>
<accession>A0A0X2NL12</accession>
<dbReference type="AlphaFoldDB" id="A0A0X2NL12"/>
<feature type="transmembrane region" description="Helical" evidence="8">
    <location>
        <begin position="109"/>
        <end position="127"/>
    </location>
</feature>
<evidence type="ECO:0000256" key="4">
    <source>
        <dbReference type="ARBA" id="ARBA00022692"/>
    </source>
</evidence>
<dbReference type="OMA" id="APQYRSW"/>
<feature type="transmembrane region" description="Helical" evidence="8">
    <location>
        <begin position="285"/>
        <end position="304"/>
    </location>
</feature>
<feature type="transmembrane region" description="Helical" evidence="8">
    <location>
        <begin position="221"/>
        <end position="238"/>
    </location>
</feature>